<evidence type="ECO:0000313" key="4">
    <source>
        <dbReference type="Proteomes" id="UP000076722"/>
    </source>
</evidence>
<keyword evidence="2" id="KW-0732">Signal</keyword>
<dbReference type="EMBL" id="KV419403">
    <property type="protein sequence ID" value="KZS94901.1"/>
    <property type="molecule type" value="Genomic_DNA"/>
</dbReference>
<gene>
    <name evidence="3" type="ORF">SISNIDRAFT_465148</name>
</gene>
<evidence type="ECO:0000256" key="1">
    <source>
        <dbReference type="SAM" id="MobiDB-lite"/>
    </source>
</evidence>
<evidence type="ECO:0000256" key="2">
    <source>
        <dbReference type="SAM" id="SignalP"/>
    </source>
</evidence>
<feature type="compositionally biased region" description="Low complexity" evidence="1">
    <location>
        <begin position="144"/>
        <end position="157"/>
    </location>
</feature>
<feature type="region of interest" description="Disordered" evidence="1">
    <location>
        <begin position="136"/>
        <end position="214"/>
    </location>
</feature>
<proteinExistence type="predicted"/>
<feature type="signal peptide" evidence="2">
    <location>
        <begin position="1"/>
        <end position="28"/>
    </location>
</feature>
<accession>A0A164WB72</accession>
<feature type="compositionally biased region" description="Acidic residues" evidence="1">
    <location>
        <begin position="192"/>
        <end position="203"/>
    </location>
</feature>
<organism evidence="3 4">
    <name type="scientific">Sistotremastrum niveocremeum HHB9708</name>
    <dbReference type="NCBI Taxonomy" id="1314777"/>
    <lineage>
        <taxon>Eukaryota</taxon>
        <taxon>Fungi</taxon>
        <taxon>Dikarya</taxon>
        <taxon>Basidiomycota</taxon>
        <taxon>Agaricomycotina</taxon>
        <taxon>Agaricomycetes</taxon>
        <taxon>Sistotremastrales</taxon>
        <taxon>Sistotremastraceae</taxon>
        <taxon>Sertulicium</taxon>
        <taxon>Sertulicium niveocremeum</taxon>
    </lineage>
</organism>
<feature type="chain" id="PRO_5007854119" evidence="2">
    <location>
        <begin position="29"/>
        <end position="373"/>
    </location>
</feature>
<dbReference type="OrthoDB" id="3270344at2759"/>
<feature type="compositionally biased region" description="Basic residues" evidence="1">
    <location>
        <begin position="245"/>
        <end position="257"/>
    </location>
</feature>
<feature type="region of interest" description="Disordered" evidence="1">
    <location>
        <begin position="228"/>
        <end position="343"/>
    </location>
</feature>
<evidence type="ECO:0000313" key="3">
    <source>
        <dbReference type="EMBL" id="KZS94901.1"/>
    </source>
</evidence>
<feature type="region of interest" description="Disordered" evidence="1">
    <location>
        <begin position="31"/>
        <end position="56"/>
    </location>
</feature>
<reference evidence="3 4" key="1">
    <citation type="journal article" date="2016" name="Mol. Biol. Evol.">
        <title>Comparative Genomics of Early-Diverging Mushroom-Forming Fungi Provides Insights into the Origins of Lignocellulose Decay Capabilities.</title>
        <authorList>
            <person name="Nagy L.G."/>
            <person name="Riley R."/>
            <person name="Tritt A."/>
            <person name="Adam C."/>
            <person name="Daum C."/>
            <person name="Floudas D."/>
            <person name="Sun H."/>
            <person name="Yadav J.S."/>
            <person name="Pangilinan J."/>
            <person name="Larsson K.H."/>
            <person name="Matsuura K."/>
            <person name="Barry K."/>
            <person name="Labutti K."/>
            <person name="Kuo R."/>
            <person name="Ohm R.A."/>
            <person name="Bhattacharya S.S."/>
            <person name="Shirouzu T."/>
            <person name="Yoshinaga Y."/>
            <person name="Martin F.M."/>
            <person name="Grigoriev I.V."/>
            <person name="Hibbett D.S."/>
        </authorList>
    </citation>
    <scope>NUCLEOTIDE SEQUENCE [LARGE SCALE GENOMIC DNA]</scope>
    <source>
        <strain evidence="3 4">HHB9708</strain>
    </source>
</reference>
<protein>
    <submittedName>
        <fullName evidence="3">Uncharacterized protein</fullName>
    </submittedName>
</protein>
<keyword evidence="4" id="KW-1185">Reference proteome</keyword>
<name>A0A164WB72_9AGAM</name>
<dbReference type="Proteomes" id="UP000076722">
    <property type="component" value="Unassembled WGS sequence"/>
</dbReference>
<sequence length="373" mass="41364">MKSVTLFLQSFLLLCLCFLFFLLPGLTPRSPSKSTLVPREESPSPSRIKTRSSESPVAKSLSINNYKNKKPYRTDQDREAELVNHEYSRKVEPRRVLCGNCNTWVKLRNTTKFCPTPWKKSDQELQLWARRVNKSVVPPSDCGSHPGTRPSTPSPTTKIEENDAANPIDVDRDPIAPRAAPDHLFSSSPVTSDDDEVDSEDDGPNTLPDTLSLSIKREEVEAALTTSFAASSLESAQRTPSQKKSPSKPRLTIKFRNPRPPIPRPDFSSAAAAPSINMEMDSEPRIVQPPSSSSPSSASATIQTIHSLPPSPSKDARDALTNSTGIIRPPRSYIRVPTPPWLKNGADDEAFELDFGMDRFKRNADFEREDSPL</sequence>
<feature type="compositionally biased region" description="Low complexity" evidence="1">
    <location>
        <begin position="289"/>
        <end position="300"/>
    </location>
</feature>
<dbReference type="AlphaFoldDB" id="A0A164WB72"/>